<reference evidence="2 3" key="1">
    <citation type="submission" date="2023-11" db="EMBL/GenBank/DDBJ databases">
        <authorList>
            <person name="Hedman E."/>
            <person name="Englund M."/>
            <person name="Stromberg M."/>
            <person name="Nyberg Akerstrom W."/>
            <person name="Nylinder S."/>
            <person name="Jareborg N."/>
            <person name="Kallberg Y."/>
            <person name="Kronander E."/>
        </authorList>
    </citation>
    <scope>NUCLEOTIDE SEQUENCE [LARGE SCALE GENOMIC DNA]</scope>
</reference>
<protein>
    <recommendedName>
        <fullName evidence="4">PHD-type domain-containing protein</fullName>
    </recommendedName>
</protein>
<dbReference type="AlphaFoldDB" id="A0AAV1KFM1"/>
<name>A0AAV1KFM1_9NEOP</name>
<accession>A0AAV1KFM1</accession>
<dbReference type="SUPFAM" id="SSF57903">
    <property type="entry name" value="FYVE/PHD zinc finger"/>
    <property type="match status" value="1"/>
</dbReference>
<proteinExistence type="predicted"/>
<gene>
    <name evidence="2" type="ORF">PARMNEM_LOCUS3100</name>
</gene>
<evidence type="ECO:0000313" key="2">
    <source>
        <dbReference type="EMBL" id="CAK1581433.1"/>
    </source>
</evidence>
<dbReference type="InterPro" id="IPR011011">
    <property type="entry name" value="Znf_FYVE_PHD"/>
</dbReference>
<dbReference type="InterPro" id="IPR013083">
    <property type="entry name" value="Znf_RING/FYVE/PHD"/>
</dbReference>
<dbReference type="EMBL" id="CAVLGL010000035">
    <property type="protein sequence ID" value="CAK1581433.1"/>
    <property type="molecule type" value="Genomic_DNA"/>
</dbReference>
<evidence type="ECO:0000313" key="3">
    <source>
        <dbReference type="Proteomes" id="UP001314205"/>
    </source>
</evidence>
<sequence>MATQCAGCRQKITSREYLTCALCNKTYDIDCAVVSIQRYLNIMSPTRKKKWKCPACLSKAPKGNNSNKPVCSHENEEI</sequence>
<organism evidence="2 3">
    <name type="scientific">Parnassius mnemosyne</name>
    <name type="common">clouded apollo</name>
    <dbReference type="NCBI Taxonomy" id="213953"/>
    <lineage>
        <taxon>Eukaryota</taxon>
        <taxon>Metazoa</taxon>
        <taxon>Ecdysozoa</taxon>
        <taxon>Arthropoda</taxon>
        <taxon>Hexapoda</taxon>
        <taxon>Insecta</taxon>
        <taxon>Pterygota</taxon>
        <taxon>Neoptera</taxon>
        <taxon>Endopterygota</taxon>
        <taxon>Lepidoptera</taxon>
        <taxon>Glossata</taxon>
        <taxon>Ditrysia</taxon>
        <taxon>Papilionoidea</taxon>
        <taxon>Papilionidae</taxon>
        <taxon>Parnassiinae</taxon>
        <taxon>Parnassini</taxon>
        <taxon>Parnassius</taxon>
        <taxon>Driopa</taxon>
    </lineage>
</organism>
<evidence type="ECO:0000256" key="1">
    <source>
        <dbReference type="SAM" id="MobiDB-lite"/>
    </source>
</evidence>
<keyword evidence="3" id="KW-1185">Reference proteome</keyword>
<dbReference type="Proteomes" id="UP001314205">
    <property type="component" value="Unassembled WGS sequence"/>
</dbReference>
<dbReference type="Gene3D" id="3.30.40.10">
    <property type="entry name" value="Zinc/RING finger domain, C3HC4 (zinc finger)"/>
    <property type="match status" value="1"/>
</dbReference>
<feature type="region of interest" description="Disordered" evidence="1">
    <location>
        <begin position="59"/>
        <end position="78"/>
    </location>
</feature>
<comment type="caution">
    <text evidence="2">The sequence shown here is derived from an EMBL/GenBank/DDBJ whole genome shotgun (WGS) entry which is preliminary data.</text>
</comment>
<evidence type="ECO:0008006" key="4">
    <source>
        <dbReference type="Google" id="ProtNLM"/>
    </source>
</evidence>